<organism evidence="1">
    <name type="scientific">Arundo donax</name>
    <name type="common">Giant reed</name>
    <name type="synonym">Donax arundinaceus</name>
    <dbReference type="NCBI Taxonomy" id="35708"/>
    <lineage>
        <taxon>Eukaryota</taxon>
        <taxon>Viridiplantae</taxon>
        <taxon>Streptophyta</taxon>
        <taxon>Embryophyta</taxon>
        <taxon>Tracheophyta</taxon>
        <taxon>Spermatophyta</taxon>
        <taxon>Magnoliopsida</taxon>
        <taxon>Liliopsida</taxon>
        <taxon>Poales</taxon>
        <taxon>Poaceae</taxon>
        <taxon>PACMAD clade</taxon>
        <taxon>Arundinoideae</taxon>
        <taxon>Arundineae</taxon>
        <taxon>Arundo</taxon>
    </lineage>
</organism>
<evidence type="ECO:0000313" key="1">
    <source>
        <dbReference type="EMBL" id="JAE10019.1"/>
    </source>
</evidence>
<name>A0A0A9FFL6_ARUDO</name>
<reference evidence="1" key="1">
    <citation type="submission" date="2014-09" db="EMBL/GenBank/DDBJ databases">
        <authorList>
            <person name="Magalhaes I.L.F."/>
            <person name="Oliveira U."/>
            <person name="Santos F.R."/>
            <person name="Vidigal T.H.D.A."/>
            <person name="Brescovit A.D."/>
            <person name="Santos A.J."/>
        </authorList>
    </citation>
    <scope>NUCLEOTIDE SEQUENCE</scope>
    <source>
        <tissue evidence="1">Shoot tissue taken approximately 20 cm above the soil surface</tissue>
    </source>
</reference>
<dbReference type="EMBL" id="GBRH01187877">
    <property type="protein sequence ID" value="JAE10019.1"/>
    <property type="molecule type" value="Transcribed_RNA"/>
</dbReference>
<accession>A0A0A9FFL6</accession>
<proteinExistence type="predicted"/>
<sequence length="14" mass="1695">MAKEVKLYLLFIVQ</sequence>
<reference evidence="1" key="2">
    <citation type="journal article" date="2015" name="Data Brief">
        <title>Shoot transcriptome of the giant reed, Arundo donax.</title>
        <authorList>
            <person name="Barrero R.A."/>
            <person name="Guerrero F.D."/>
            <person name="Moolhuijzen P."/>
            <person name="Goolsby J.A."/>
            <person name="Tidwell J."/>
            <person name="Bellgard S.E."/>
            <person name="Bellgard M.I."/>
        </authorList>
    </citation>
    <scope>NUCLEOTIDE SEQUENCE</scope>
    <source>
        <tissue evidence="1">Shoot tissue taken approximately 20 cm above the soil surface</tissue>
    </source>
</reference>
<protein>
    <submittedName>
        <fullName evidence="1">Uncharacterized protein</fullName>
    </submittedName>
</protein>